<evidence type="ECO:0000256" key="5">
    <source>
        <dbReference type="ARBA" id="ARBA00022692"/>
    </source>
</evidence>
<evidence type="ECO:0000256" key="4">
    <source>
        <dbReference type="ARBA" id="ARBA00022475"/>
    </source>
</evidence>
<evidence type="ECO:0000256" key="2">
    <source>
        <dbReference type="ARBA" id="ARBA00007783"/>
    </source>
</evidence>
<accession>A0AB37USN2</accession>
<evidence type="ECO:0000313" key="11">
    <source>
        <dbReference type="Proteomes" id="UP000282574"/>
    </source>
</evidence>
<keyword evidence="6 8" id="KW-1133">Transmembrane helix</keyword>
<feature type="transmembrane region" description="Helical" evidence="8">
    <location>
        <begin position="298"/>
        <end position="314"/>
    </location>
</feature>
<keyword evidence="3 8" id="KW-0813">Transport</keyword>
<keyword evidence="4 8" id="KW-1003">Cell membrane</keyword>
<feature type="transmembrane region" description="Helical" evidence="8">
    <location>
        <begin position="6"/>
        <end position="29"/>
    </location>
</feature>
<keyword evidence="5 8" id="KW-0812">Transmembrane</keyword>
<dbReference type="InterPro" id="IPR013525">
    <property type="entry name" value="ABC2_TM"/>
</dbReference>
<reference evidence="10 11" key="1">
    <citation type="journal article" date="2019" name="Genome Biol. Evol.">
        <title>Day and night: Metabolic profiles and evolutionary relationships of six axenic non-marine cyanobacteria.</title>
        <authorList>
            <person name="Will S.E."/>
            <person name="Henke P."/>
            <person name="Boedeker C."/>
            <person name="Huang S."/>
            <person name="Brinkmann H."/>
            <person name="Rohde M."/>
            <person name="Jarek M."/>
            <person name="Friedl T."/>
            <person name="Seufert S."/>
            <person name="Schumacher M."/>
            <person name="Overmann J."/>
            <person name="Neumann-Schaal M."/>
            <person name="Petersen J."/>
        </authorList>
    </citation>
    <scope>NUCLEOTIDE SEQUENCE [LARGE SCALE GENOMIC DNA]</scope>
    <source>
        <strain evidence="10 11">SAG 39.79</strain>
    </source>
</reference>
<dbReference type="AlphaFoldDB" id="A0AB37USN2"/>
<dbReference type="GO" id="GO:0140359">
    <property type="term" value="F:ABC-type transporter activity"/>
    <property type="evidence" value="ECO:0007669"/>
    <property type="project" value="InterPro"/>
</dbReference>
<gene>
    <name evidence="10" type="ORF">DSM107010_03920</name>
</gene>
<evidence type="ECO:0000256" key="1">
    <source>
        <dbReference type="ARBA" id="ARBA00004651"/>
    </source>
</evidence>
<evidence type="ECO:0000256" key="8">
    <source>
        <dbReference type="RuleBase" id="RU361157"/>
    </source>
</evidence>
<dbReference type="InterPro" id="IPR047817">
    <property type="entry name" value="ABC2_TM_bact-type"/>
</dbReference>
<feature type="transmembrane region" description="Helical" evidence="8">
    <location>
        <begin position="146"/>
        <end position="168"/>
    </location>
</feature>
<feature type="transmembrane region" description="Helical" evidence="8">
    <location>
        <begin position="41"/>
        <end position="61"/>
    </location>
</feature>
<sequence>MLTPLLGLILGIAILLEATLAYRGGYLLLLPPIASRKKSHVLLASGKVAIAIALAIGMLGYFNLINAPLLRQIRIALIVMGLLPIATGLLQGNIHRRSVKEVIYLVQNLVKDLKRSLLVKPQIWTKFYLLRTLVQRDLDARYKGSILGNIWPLLNQLSQLLIYTYVFSIVMKVRLNLKGLPENNSLTFGLWLFAGLLPWIAFTNGLLQSSNSVVNNTNLVKKVVFPLSLLPLVPVLSAFVESTFGLMALIFLVAVTTKTIHITLLLLPLLWLTQILFTSGLAYIAAGLTVFLRDIPQTLAVILNIWLYLAPIVYPESLIPPQIRDWVFWLNPMATIAETYRGLVLVGEVKHWGEWAIAGIVSIVVFAGGFWVYKKLRPAFADVL</sequence>
<dbReference type="PANTHER" id="PTHR30413:SF10">
    <property type="entry name" value="CAPSULE POLYSACCHARIDE EXPORT INNER-MEMBRANE PROTEIN CTRC"/>
    <property type="match status" value="1"/>
</dbReference>
<name>A0AB37USN2_9CYAN</name>
<dbReference type="GO" id="GO:0015920">
    <property type="term" value="P:lipopolysaccharide transport"/>
    <property type="evidence" value="ECO:0007669"/>
    <property type="project" value="TreeGrafter"/>
</dbReference>
<keyword evidence="11" id="KW-1185">Reference proteome</keyword>
<proteinExistence type="inferred from homology"/>
<dbReference type="EMBL" id="RSCK01000002">
    <property type="protein sequence ID" value="RUT14361.1"/>
    <property type="molecule type" value="Genomic_DNA"/>
</dbReference>
<dbReference type="Pfam" id="PF01061">
    <property type="entry name" value="ABC2_membrane"/>
    <property type="match status" value="1"/>
</dbReference>
<feature type="transmembrane region" description="Helical" evidence="8">
    <location>
        <begin position="274"/>
        <end position="292"/>
    </location>
</feature>
<comment type="caution">
    <text evidence="10">The sequence shown here is derived from an EMBL/GenBank/DDBJ whole genome shotgun (WGS) entry which is preliminary data.</text>
</comment>
<dbReference type="GO" id="GO:0005886">
    <property type="term" value="C:plasma membrane"/>
    <property type="evidence" value="ECO:0007669"/>
    <property type="project" value="UniProtKB-SubCell"/>
</dbReference>
<dbReference type="PROSITE" id="PS51012">
    <property type="entry name" value="ABC_TM2"/>
    <property type="match status" value="1"/>
</dbReference>
<feature type="transmembrane region" description="Helical" evidence="8">
    <location>
        <begin position="73"/>
        <end position="90"/>
    </location>
</feature>
<feature type="domain" description="ABC transmembrane type-2" evidence="9">
    <location>
        <begin position="147"/>
        <end position="376"/>
    </location>
</feature>
<feature type="transmembrane region" description="Helical" evidence="8">
    <location>
        <begin position="219"/>
        <end position="240"/>
    </location>
</feature>
<evidence type="ECO:0000259" key="9">
    <source>
        <dbReference type="PROSITE" id="PS51012"/>
    </source>
</evidence>
<comment type="subcellular location">
    <subcellularLocation>
        <location evidence="1 8">Cell membrane</location>
        <topology evidence="1 8">Multi-pass membrane protein</topology>
    </subcellularLocation>
</comment>
<keyword evidence="7 8" id="KW-0472">Membrane</keyword>
<feature type="transmembrane region" description="Helical" evidence="8">
    <location>
        <begin position="355"/>
        <end position="373"/>
    </location>
</feature>
<dbReference type="Proteomes" id="UP000282574">
    <property type="component" value="Unassembled WGS sequence"/>
</dbReference>
<evidence type="ECO:0000256" key="7">
    <source>
        <dbReference type="ARBA" id="ARBA00023136"/>
    </source>
</evidence>
<dbReference type="PANTHER" id="PTHR30413">
    <property type="entry name" value="INNER MEMBRANE TRANSPORT PERMEASE"/>
    <property type="match status" value="1"/>
</dbReference>
<protein>
    <recommendedName>
        <fullName evidence="8">Transport permease protein</fullName>
    </recommendedName>
</protein>
<organism evidence="10 11">
    <name type="scientific">Chroococcidiopsis cubana SAG 39.79</name>
    <dbReference type="NCBI Taxonomy" id="388085"/>
    <lineage>
        <taxon>Bacteria</taxon>
        <taxon>Bacillati</taxon>
        <taxon>Cyanobacteriota</taxon>
        <taxon>Cyanophyceae</taxon>
        <taxon>Chroococcidiopsidales</taxon>
        <taxon>Chroococcidiopsidaceae</taxon>
        <taxon>Chroococcidiopsis</taxon>
    </lineage>
</organism>
<evidence type="ECO:0000256" key="3">
    <source>
        <dbReference type="ARBA" id="ARBA00022448"/>
    </source>
</evidence>
<evidence type="ECO:0000313" key="10">
    <source>
        <dbReference type="EMBL" id="RUT14361.1"/>
    </source>
</evidence>
<comment type="caution">
    <text evidence="8">Lacks conserved residue(s) required for the propagation of feature annotation.</text>
</comment>
<evidence type="ECO:0000256" key="6">
    <source>
        <dbReference type="ARBA" id="ARBA00022989"/>
    </source>
</evidence>
<comment type="similarity">
    <text evidence="2 8">Belongs to the ABC-2 integral membrane protein family.</text>
</comment>
<feature type="transmembrane region" description="Helical" evidence="8">
    <location>
        <begin position="188"/>
        <end position="207"/>
    </location>
</feature>